<evidence type="ECO:0000313" key="1">
    <source>
        <dbReference type="EMBL" id="KAL3281369.1"/>
    </source>
</evidence>
<dbReference type="Proteomes" id="UP001516400">
    <property type="component" value="Unassembled WGS sequence"/>
</dbReference>
<accession>A0ABD2NRX4</accession>
<proteinExistence type="predicted"/>
<organism evidence="1 2">
    <name type="scientific">Cryptolaemus montrouzieri</name>
    <dbReference type="NCBI Taxonomy" id="559131"/>
    <lineage>
        <taxon>Eukaryota</taxon>
        <taxon>Metazoa</taxon>
        <taxon>Ecdysozoa</taxon>
        <taxon>Arthropoda</taxon>
        <taxon>Hexapoda</taxon>
        <taxon>Insecta</taxon>
        <taxon>Pterygota</taxon>
        <taxon>Neoptera</taxon>
        <taxon>Endopterygota</taxon>
        <taxon>Coleoptera</taxon>
        <taxon>Polyphaga</taxon>
        <taxon>Cucujiformia</taxon>
        <taxon>Coccinelloidea</taxon>
        <taxon>Coccinellidae</taxon>
        <taxon>Scymninae</taxon>
        <taxon>Scymnini</taxon>
        <taxon>Cryptolaemus</taxon>
    </lineage>
</organism>
<keyword evidence="2" id="KW-1185">Reference proteome</keyword>
<sequence>MTLLTIGTRLIDRWFSPFLKIAVTDAHFQASSRVFFCKNDFIMIYHGKESFACAFLKTSSTEKTFWKIWQRKFADSSPLRQFRRRVFSIKELILLIRENF</sequence>
<gene>
    <name evidence="1" type="ORF">HHI36_004579</name>
</gene>
<name>A0ABD2NRX4_9CUCU</name>
<dbReference type="AlphaFoldDB" id="A0ABD2NRX4"/>
<comment type="caution">
    <text evidence="1">The sequence shown here is derived from an EMBL/GenBank/DDBJ whole genome shotgun (WGS) entry which is preliminary data.</text>
</comment>
<dbReference type="EMBL" id="JABFTP020000144">
    <property type="protein sequence ID" value="KAL3281369.1"/>
    <property type="molecule type" value="Genomic_DNA"/>
</dbReference>
<protein>
    <submittedName>
        <fullName evidence="1">Uncharacterized protein</fullName>
    </submittedName>
</protein>
<reference evidence="1 2" key="1">
    <citation type="journal article" date="2021" name="BMC Biol.">
        <title>Horizontally acquired antibacterial genes associated with adaptive radiation of ladybird beetles.</title>
        <authorList>
            <person name="Li H.S."/>
            <person name="Tang X.F."/>
            <person name="Huang Y.H."/>
            <person name="Xu Z.Y."/>
            <person name="Chen M.L."/>
            <person name="Du X.Y."/>
            <person name="Qiu B.Y."/>
            <person name="Chen P.T."/>
            <person name="Zhang W."/>
            <person name="Slipinski A."/>
            <person name="Escalona H.E."/>
            <person name="Waterhouse R.M."/>
            <person name="Zwick A."/>
            <person name="Pang H."/>
        </authorList>
    </citation>
    <scope>NUCLEOTIDE SEQUENCE [LARGE SCALE GENOMIC DNA]</scope>
    <source>
        <strain evidence="1">SYSU2018</strain>
    </source>
</reference>
<evidence type="ECO:0000313" key="2">
    <source>
        <dbReference type="Proteomes" id="UP001516400"/>
    </source>
</evidence>